<comment type="caution">
    <text evidence="2">The sequence shown here is derived from an EMBL/GenBank/DDBJ whole genome shotgun (WGS) entry which is preliminary data.</text>
</comment>
<protein>
    <submittedName>
        <fullName evidence="2">Uncharacterized protein</fullName>
    </submittedName>
</protein>
<sequence length="163" mass="18457">MPYLDKWVSEMITASDLLSRDALPGKRGSPYTTVQSSPHTRPGARTSRGRKVEHSTMLTIGGKSETRPTLPNGKIKYKNINDGSLLHPGLDYNSKNLTLSSHVDFFSDEIIHSAGTDYYRVIRKSGNFNDGRRAEEMANLVRRWERKAAYDGDFILDDFMEED</sequence>
<evidence type="ECO:0000313" key="2">
    <source>
        <dbReference type="EMBL" id="GMH68577.1"/>
    </source>
</evidence>
<name>A0A9W7AA82_9STRA</name>
<evidence type="ECO:0000256" key="1">
    <source>
        <dbReference type="SAM" id="MobiDB-lite"/>
    </source>
</evidence>
<feature type="compositionally biased region" description="Polar residues" evidence="1">
    <location>
        <begin position="30"/>
        <end position="39"/>
    </location>
</feature>
<dbReference type="AlphaFoldDB" id="A0A9W7AA82"/>
<proteinExistence type="predicted"/>
<accession>A0A9W7AA82</accession>
<feature type="region of interest" description="Disordered" evidence="1">
    <location>
        <begin position="22"/>
        <end position="53"/>
    </location>
</feature>
<dbReference type="EMBL" id="BLQM01000141">
    <property type="protein sequence ID" value="GMH68577.1"/>
    <property type="molecule type" value="Genomic_DNA"/>
</dbReference>
<reference evidence="3" key="1">
    <citation type="journal article" date="2023" name="Commun. Biol.">
        <title>Genome analysis of Parmales, the sister group of diatoms, reveals the evolutionary specialization of diatoms from phago-mixotrophs to photoautotrophs.</title>
        <authorList>
            <person name="Ban H."/>
            <person name="Sato S."/>
            <person name="Yoshikawa S."/>
            <person name="Yamada K."/>
            <person name="Nakamura Y."/>
            <person name="Ichinomiya M."/>
            <person name="Sato N."/>
            <person name="Blanc-Mathieu R."/>
            <person name="Endo H."/>
            <person name="Kuwata A."/>
            <person name="Ogata H."/>
        </authorList>
    </citation>
    <scope>NUCLEOTIDE SEQUENCE [LARGE SCALE GENOMIC DNA]</scope>
</reference>
<dbReference type="Proteomes" id="UP001162640">
    <property type="component" value="Unassembled WGS sequence"/>
</dbReference>
<gene>
    <name evidence="2" type="ORF">TL16_g04962</name>
</gene>
<organism evidence="2 3">
    <name type="scientific">Triparma laevis f. inornata</name>
    <dbReference type="NCBI Taxonomy" id="1714386"/>
    <lineage>
        <taxon>Eukaryota</taxon>
        <taxon>Sar</taxon>
        <taxon>Stramenopiles</taxon>
        <taxon>Ochrophyta</taxon>
        <taxon>Bolidophyceae</taxon>
        <taxon>Parmales</taxon>
        <taxon>Triparmaceae</taxon>
        <taxon>Triparma</taxon>
    </lineage>
</organism>
<evidence type="ECO:0000313" key="3">
    <source>
        <dbReference type="Proteomes" id="UP001162640"/>
    </source>
</evidence>